<gene>
    <name evidence="1" type="ORF">ACFPQ4_01255</name>
</gene>
<dbReference type="RefSeq" id="WP_378109898.1">
    <property type="nucleotide sequence ID" value="NZ_JBHSNC010000005.1"/>
</dbReference>
<proteinExistence type="predicted"/>
<protein>
    <submittedName>
        <fullName evidence="1">DUF4127 family protein</fullName>
    </submittedName>
</protein>
<accession>A0ABW0QTD6</accession>
<keyword evidence="2" id="KW-1185">Reference proteome</keyword>
<name>A0ABW0QTD6_9BACL</name>
<dbReference type="Pfam" id="PF13552">
    <property type="entry name" value="DUF4127"/>
    <property type="match status" value="1"/>
</dbReference>
<comment type="caution">
    <text evidence="1">The sequence shown here is derived from an EMBL/GenBank/DDBJ whole genome shotgun (WGS) entry which is preliminary data.</text>
</comment>
<dbReference type="Proteomes" id="UP001596108">
    <property type="component" value="Unassembled WGS sequence"/>
</dbReference>
<dbReference type="EMBL" id="JBHSNC010000005">
    <property type="protein sequence ID" value="MFC5528088.1"/>
    <property type="molecule type" value="Genomic_DNA"/>
</dbReference>
<reference evidence="2" key="1">
    <citation type="journal article" date="2019" name="Int. J. Syst. Evol. Microbiol.">
        <title>The Global Catalogue of Microorganisms (GCM) 10K type strain sequencing project: providing services to taxonomists for standard genome sequencing and annotation.</title>
        <authorList>
            <consortium name="The Broad Institute Genomics Platform"/>
            <consortium name="The Broad Institute Genome Sequencing Center for Infectious Disease"/>
            <person name="Wu L."/>
            <person name="Ma J."/>
        </authorList>
    </citation>
    <scope>NUCLEOTIDE SEQUENCE [LARGE SCALE GENOMIC DNA]</scope>
    <source>
        <strain evidence="2">CGMCC 1.18578</strain>
    </source>
</reference>
<evidence type="ECO:0000313" key="1">
    <source>
        <dbReference type="EMBL" id="MFC5528088.1"/>
    </source>
</evidence>
<sequence>MSTIIYVPLDERPCNAKFPMQISQASDLDLISPPISMLGAKKQPANTAALALWLLEQSAEADVIIVSLDMLVYGGIVPSRLHYLTEEECRIGLNVIAECKKRNPNLRIYAFNLIMRAPAYSSSDEEPDYYAEYGAELSRNGWLQDKQAREGLNDAERLELEALLSRLPQNVLQDFIGRRHTNTAVNHMAVEMVREGFIDFLIIPLDDNATYGYTSAEQRRLLYAVEEHNLLDRVHIYPGADEIGCTLFARVFCEIKNYRPEVFVRFSSTAGPHAIPKYEDRSLGESLKCQITAAGGFIGDSSREADFVLMVNSPPVGQYQMAETTQLFRERHPAYFSETNLREFAQAIRRYSEKGFMVSLADVAVCNGSDEPLLKLLSGSGLLPKLSAYAGWNTSGNTLGTVIAHSIVESYYRQNEVIPAPERSLQSEAFYLSRLLEDWGYQAIIRADIAANHLGPLGGDYFDISSVNDQVTELIHSKMEAFISRYLQDFGTDRLKLQNVVLPWKRMFEVGFDLKVTAE</sequence>
<evidence type="ECO:0000313" key="2">
    <source>
        <dbReference type="Proteomes" id="UP001596108"/>
    </source>
</evidence>
<dbReference type="InterPro" id="IPR025394">
    <property type="entry name" value="DUF4127"/>
</dbReference>
<organism evidence="1 2">
    <name type="scientific">Cohnella yongneupensis</name>
    <dbReference type="NCBI Taxonomy" id="425006"/>
    <lineage>
        <taxon>Bacteria</taxon>
        <taxon>Bacillati</taxon>
        <taxon>Bacillota</taxon>
        <taxon>Bacilli</taxon>
        <taxon>Bacillales</taxon>
        <taxon>Paenibacillaceae</taxon>
        <taxon>Cohnella</taxon>
    </lineage>
</organism>